<dbReference type="GO" id="GO:0003723">
    <property type="term" value="F:RNA binding"/>
    <property type="evidence" value="ECO:0007669"/>
    <property type="project" value="UniProtKB-UniRule"/>
</dbReference>
<feature type="active site" description="Nucleophile" evidence="14">
    <location>
        <position position="372"/>
    </location>
</feature>
<dbReference type="PANTHER" id="PTHR22807:SF61">
    <property type="entry name" value="NOL1_NOP2_SUN FAMILY PROTEIN _ ANTITERMINATION NUSB DOMAIN-CONTAINING PROTEIN"/>
    <property type="match status" value="1"/>
</dbReference>
<comment type="similarity">
    <text evidence="3 14">Belongs to the class I-like SAM-binding methyltransferase superfamily. RsmB/NOP family.</text>
</comment>
<comment type="subcellular location">
    <subcellularLocation>
        <location evidence="2">Cytoplasm</location>
    </subcellularLocation>
</comment>
<dbReference type="Pfam" id="PF01029">
    <property type="entry name" value="NusB"/>
    <property type="match status" value="1"/>
</dbReference>
<dbReference type="SUPFAM" id="SSF53335">
    <property type="entry name" value="S-adenosyl-L-methionine-dependent methyltransferases"/>
    <property type="match status" value="1"/>
</dbReference>
<keyword evidence="10 14" id="KW-0694">RNA-binding</keyword>
<dbReference type="Pfam" id="PF01189">
    <property type="entry name" value="Methyltr_RsmB-F"/>
    <property type="match status" value="1"/>
</dbReference>
<dbReference type="FunFam" id="3.40.50.150:FF:000022">
    <property type="entry name" value="Ribosomal RNA small subunit methyltransferase B"/>
    <property type="match status" value="1"/>
</dbReference>
<sequence>MAVSFAMYQNQLLAARILDATLSGHNLTDVMSSEAAHITGDRRAQLLDLTHGSLRRYGRLRVKLDHLLERPLTDPVVDRLLIVALYQLEATRAAPYAIVDHAVRAASEAAPRLKGLVNAVLRNAQRRQDELEQLLQRDTVAHWNHPEWWIAAVRRAYPRDWKAVLSASNQHPPMTLRVNTRRVEPAEYLNELASHGHAATLLEDAAIKLVSPCPVSQLPGFFEGLCSVQDAGAQLATGLLDVADGMRVLDACAAPGGKTGHLLEARTLDLTALDADARRLARVSQNLERLGLHARVVRGDAATPAAWWDGRPFDRILADVPCSASGVVRRHPDIKWTRRSSDLNQFAQTQRRIADALWPLVASGGKMLYATCSIFPTENREQIDAFLARHADAALERDLQLVPDDTHDGFYYAVLVRR</sequence>
<evidence type="ECO:0000256" key="8">
    <source>
        <dbReference type="ARBA" id="ARBA00022679"/>
    </source>
</evidence>
<evidence type="ECO:0000256" key="12">
    <source>
        <dbReference type="ARBA" id="ARBA00031088"/>
    </source>
</evidence>
<dbReference type="Pfam" id="PF22458">
    <property type="entry name" value="RsmF-B_ferredox"/>
    <property type="match status" value="1"/>
</dbReference>
<keyword evidence="7 14" id="KW-0489">Methyltransferase</keyword>
<feature type="binding site" evidence="14">
    <location>
        <position position="319"/>
    </location>
    <ligand>
        <name>S-adenosyl-L-methionine</name>
        <dbReference type="ChEBI" id="CHEBI:59789"/>
    </ligand>
</feature>
<dbReference type="InterPro" id="IPR029063">
    <property type="entry name" value="SAM-dependent_MTases_sf"/>
</dbReference>
<dbReference type="InterPro" id="IPR049560">
    <property type="entry name" value="MeTrfase_RsmB-F_NOP2_cat"/>
</dbReference>
<feature type="binding site" evidence="14">
    <location>
        <begin position="252"/>
        <end position="258"/>
    </location>
    <ligand>
        <name>S-adenosyl-L-methionine</name>
        <dbReference type="ChEBI" id="CHEBI:59789"/>
    </ligand>
</feature>
<reference evidence="16 17" key="1">
    <citation type="submission" date="2021-10" db="EMBL/GenBank/DDBJ databases">
        <title>Whole-genome sequencing analysis of Laribacter hongkongensis: virulence gene profiles, carbohydrate-active enzyme prediction, and antimicrobial resistance characterization.</title>
        <authorList>
            <person name="Yuan P."/>
            <person name="Zhan Y."/>
            <person name="Chen D."/>
        </authorList>
    </citation>
    <scope>NUCLEOTIDE SEQUENCE [LARGE SCALE GENOMIC DNA]</scope>
    <source>
        <strain evidence="16 17">W67</strain>
    </source>
</reference>
<keyword evidence="8 14" id="KW-0808">Transferase</keyword>
<evidence type="ECO:0000313" key="17">
    <source>
        <dbReference type="Proteomes" id="UP001200247"/>
    </source>
</evidence>
<dbReference type="RefSeq" id="WP_239873157.1">
    <property type="nucleotide sequence ID" value="NZ_JAJAWN010000023.1"/>
</dbReference>
<dbReference type="Gene3D" id="1.10.287.730">
    <property type="entry name" value="Helix hairpin bin"/>
    <property type="match status" value="1"/>
</dbReference>
<dbReference type="NCBIfam" id="TIGR00563">
    <property type="entry name" value="rsmB"/>
    <property type="match status" value="1"/>
</dbReference>
<dbReference type="Proteomes" id="UP001200247">
    <property type="component" value="Unassembled WGS sequence"/>
</dbReference>
<feature type="binding site" evidence="14">
    <location>
        <position position="274"/>
    </location>
    <ligand>
        <name>S-adenosyl-L-methionine</name>
        <dbReference type="ChEBI" id="CHEBI:59789"/>
    </ligand>
</feature>
<evidence type="ECO:0000256" key="1">
    <source>
        <dbReference type="ARBA" id="ARBA00002724"/>
    </source>
</evidence>
<evidence type="ECO:0000313" key="16">
    <source>
        <dbReference type="EMBL" id="MCG9027317.1"/>
    </source>
</evidence>
<name>A0ABD4SW94_9NEIS</name>
<dbReference type="PRINTS" id="PR02008">
    <property type="entry name" value="RCMTFAMILY"/>
</dbReference>
<evidence type="ECO:0000256" key="10">
    <source>
        <dbReference type="ARBA" id="ARBA00022884"/>
    </source>
</evidence>
<dbReference type="InterPro" id="IPR006027">
    <property type="entry name" value="NusB_RsmB_TIM44"/>
</dbReference>
<dbReference type="EC" id="2.1.1.176" evidence="4"/>
<dbReference type="PROSITE" id="PS51686">
    <property type="entry name" value="SAM_MT_RSMB_NOP"/>
    <property type="match status" value="1"/>
</dbReference>
<comment type="catalytic activity">
    <reaction evidence="13">
        <text>cytidine(967) in 16S rRNA + S-adenosyl-L-methionine = 5-methylcytidine(967) in 16S rRNA + S-adenosyl-L-homocysteine + H(+)</text>
        <dbReference type="Rhea" id="RHEA:42748"/>
        <dbReference type="Rhea" id="RHEA-COMP:10219"/>
        <dbReference type="Rhea" id="RHEA-COMP:10220"/>
        <dbReference type="ChEBI" id="CHEBI:15378"/>
        <dbReference type="ChEBI" id="CHEBI:57856"/>
        <dbReference type="ChEBI" id="CHEBI:59789"/>
        <dbReference type="ChEBI" id="CHEBI:74483"/>
        <dbReference type="ChEBI" id="CHEBI:82748"/>
        <dbReference type="EC" id="2.1.1.176"/>
    </reaction>
</comment>
<dbReference type="GO" id="GO:0032259">
    <property type="term" value="P:methylation"/>
    <property type="evidence" value="ECO:0007669"/>
    <property type="project" value="UniProtKB-KW"/>
</dbReference>
<dbReference type="Gene3D" id="3.40.50.150">
    <property type="entry name" value="Vaccinia Virus protein VP39"/>
    <property type="match status" value="1"/>
</dbReference>
<evidence type="ECO:0000256" key="14">
    <source>
        <dbReference type="PROSITE-ProRule" id="PRU01023"/>
    </source>
</evidence>
<dbReference type="InterPro" id="IPR004573">
    <property type="entry name" value="rRNA_ssu_MeTfrase_B"/>
</dbReference>
<evidence type="ECO:0000259" key="15">
    <source>
        <dbReference type="PROSITE" id="PS51686"/>
    </source>
</evidence>
<dbReference type="Gene3D" id="1.10.940.10">
    <property type="entry name" value="NusB-like"/>
    <property type="match status" value="1"/>
</dbReference>
<dbReference type="InterPro" id="IPR023267">
    <property type="entry name" value="RCMT"/>
</dbReference>
<dbReference type="Gene3D" id="3.30.70.1170">
    <property type="entry name" value="Sun protein, domain 3"/>
    <property type="match status" value="1"/>
</dbReference>
<dbReference type="NCBIfam" id="NF008149">
    <property type="entry name" value="PRK10901.1"/>
    <property type="match status" value="1"/>
</dbReference>
<dbReference type="GO" id="GO:0005737">
    <property type="term" value="C:cytoplasm"/>
    <property type="evidence" value="ECO:0007669"/>
    <property type="project" value="UniProtKB-SubCell"/>
</dbReference>
<evidence type="ECO:0000256" key="9">
    <source>
        <dbReference type="ARBA" id="ARBA00022691"/>
    </source>
</evidence>
<evidence type="ECO:0000256" key="7">
    <source>
        <dbReference type="ARBA" id="ARBA00022603"/>
    </source>
</evidence>
<protein>
    <recommendedName>
        <fullName evidence="4">16S rRNA (cytosine(967)-C(5))-methyltransferase</fullName>
        <ecNumber evidence="4">2.1.1.176</ecNumber>
    </recommendedName>
    <alternativeName>
        <fullName evidence="11">16S rRNA m5C967 methyltransferase</fullName>
    </alternativeName>
    <alternativeName>
        <fullName evidence="12">rRNA (cytosine-C(5)-)-methyltransferase RsmB</fullName>
    </alternativeName>
</protein>
<dbReference type="InterPro" id="IPR018314">
    <property type="entry name" value="RsmB/NOL1/NOP2-like_CS"/>
</dbReference>
<organism evidence="16 17">
    <name type="scientific">Laribacter hongkongensis</name>
    <dbReference type="NCBI Taxonomy" id="168471"/>
    <lineage>
        <taxon>Bacteria</taxon>
        <taxon>Pseudomonadati</taxon>
        <taxon>Pseudomonadota</taxon>
        <taxon>Betaproteobacteria</taxon>
        <taxon>Neisseriales</taxon>
        <taxon>Aquaspirillaceae</taxon>
        <taxon>Laribacter</taxon>
    </lineage>
</organism>
<proteinExistence type="inferred from homology"/>
<dbReference type="EMBL" id="JAJAXM010000049">
    <property type="protein sequence ID" value="MCG9027317.1"/>
    <property type="molecule type" value="Genomic_DNA"/>
</dbReference>
<accession>A0ABD4SW94</accession>
<dbReference type="InterPro" id="IPR035926">
    <property type="entry name" value="NusB-like_sf"/>
</dbReference>
<comment type="caution">
    <text evidence="16">The sequence shown here is derived from an EMBL/GenBank/DDBJ whole genome shotgun (WGS) entry which is preliminary data.</text>
</comment>
<feature type="binding site" evidence="14">
    <location>
        <position position="300"/>
    </location>
    <ligand>
        <name>S-adenosyl-L-methionine</name>
        <dbReference type="ChEBI" id="CHEBI:59789"/>
    </ligand>
</feature>
<dbReference type="InterPro" id="IPR054728">
    <property type="entry name" value="RsmB-like_ferredoxin"/>
</dbReference>
<dbReference type="SUPFAM" id="SSF48013">
    <property type="entry name" value="NusB-like"/>
    <property type="match status" value="1"/>
</dbReference>
<keyword evidence="6" id="KW-0698">rRNA processing</keyword>
<dbReference type="InterPro" id="IPR001678">
    <property type="entry name" value="MeTrfase_RsmB-F_NOP2_dom"/>
</dbReference>
<evidence type="ECO:0000256" key="13">
    <source>
        <dbReference type="ARBA" id="ARBA00047283"/>
    </source>
</evidence>
<dbReference type="AlphaFoldDB" id="A0ABD4SW94"/>
<evidence type="ECO:0000256" key="11">
    <source>
        <dbReference type="ARBA" id="ARBA00030399"/>
    </source>
</evidence>
<dbReference type="PANTHER" id="PTHR22807">
    <property type="entry name" value="NOP2 YEAST -RELATED NOL1/NOP2/FMU SUN DOMAIN-CONTAINING"/>
    <property type="match status" value="1"/>
</dbReference>
<dbReference type="CDD" id="cd02440">
    <property type="entry name" value="AdoMet_MTases"/>
    <property type="match status" value="1"/>
</dbReference>
<feature type="domain" description="SAM-dependent MTase RsmB/NOP-type" evidence="15">
    <location>
        <begin position="164"/>
        <end position="418"/>
    </location>
</feature>
<dbReference type="GO" id="GO:0008168">
    <property type="term" value="F:methyltransferase activity"/>
    <property type="evidence" value="ECO:0007669"/>
    <property type="project" value="UniProtKB-KW"/>
</dbReference>
<dbReference type="GO" id="GO:0006364">
    <property type="term" value="P:rRNA processing"/>
    <property type="evidence" value="ECO:0007669"/>
    <property type="project" value="UniProtKB-KW"/>
</dbReference>
<evidence type="ECO:0000256" key="5">
    <source>
        <dbReference type="ARBA" id="ARBA00022490"/>
    </source>
</evidence>
<evidence type="ECO:0000256" key="3">
    <source>
        <dbReference type="ARBA" id="ARBA00007494"/>
    </source>
</evidence>
<keyword evidence="9 14" id="KW-0949">S-adenosyl-L-methionine</keyword>
<evidence type="ECO:0000256" key="6">
    <source>
        <dbReference type="ARBA" id="ARBA00022552"/>
    </source>
</evidence>
<gene>
    <name evidence="16" type="primary">rsmB</name>
    <name evidence="16" type="ORF">LH440_15715</name>
</gene>
<dbReference type="PROSITE" id="PS01153">
    <property type="entry name" value="NOL1_NOP2_SUN"/>
    <property type="match status" value="1"/>
</dbReference>
<evidence type="ECO:0000256" key="4">
    <source>
        <dbReference type="ARBA" id="ARBA00012140"/>
    </source>
</evidence>
<comment type="function">
    <text evidence="1">Specifically methylates the cytosine at position 967 (m5C967) of 16S rRNA.</text>
</comment>
<keyword evidence="5" id="KW-0963">Cytoplasm</keyword>
<evidence type="ECO:0000256" key="2">
    <source>
        <dbReference type="ARBA" id="ARBA00004496"/>
    </source>
</evidence>